<dbReference type="GO" id="GO:0003677">
    <property type="term" value="F:DNA binding"/>
    <property type="evidence" value="ECO:0007669"/>
    <property type="project" value="InterPro"/>
</dbReference>
<dbReference type="Pfam" id="PF01418">
    <property type="entry name" value="HTH_6"/>
    <property type="match status" value="1"/>
</dbReference>
<dbReference type="PROSITE" id="PS51071">
    <property type="entry name" value="HTH_RPIR"/>
    <property type="match status" value="1"/>
</dbReference>
<dbReference type="Gene3D" id="3.40.50.10490">
    <property type="entry name" value="Glucose-6-phosphate isomerase like protein, domain 1"/>
    <property type="match status" value="1"/>
</dbReference>
<dbReference type="GO" id="GO:1901135">
    <property type="term" value="P:carbohydrate derivative metabolic process"/>
    <property type="evidence" value="ECO:0007669"/>
    <property type="project" value="InterPro"/>
</dbReference>
<dbReference type="Pfam" id="PF01380">
    <property type="entry name" value="SIS"/>
    <property type="match status" value="1"/>
</dbReference>
<dbReference type="RefSeq" id="WP_202769189.1">
    <property type="nucleotide sequence ID" value="NZ_JAESWA010000027.1"/>
</dbReference>
<dbReference type="EMBL" id="JAESWA010000027">
    <property type="protein sequence ID" value="MBL4933754.1"/>
    <property type="molecule type" value="Genomic_DNA"/>
</dbReference>
<dbReference type="Gene3D" id="1.10.10.10">
    <property type="entry name" value="Winged helix-like DNA-binding domain superfamily/Winged helix DNA-binding domain"/>
    <property type="match status" value="1"/>
</dbReference>
<feature type="domain" description="HTH rpiR-type" evidence="1">
    <location>
        <begin position="4"/>
        <end position="80"/>
    </location>
</feature>
<keyword evidence="4" id="KW-1185">Reference proteome</keyword>
<dbReference type="InterPro" id="IPR000281">
    <property type="entry name" value="HTH_RpiR"/>
</dbReference>
<dbReference type="PANTHER" id="PTHR30514">
    <property type="entry name" value="GLUCOKINASE"/>
    <property type="match status" value="1"/>
</dbReference>
<organism evidence="3 4">
    <name type="scientific">Clostridium paridis</name>
    <dbReference type="NCBI Taxonomy" id="2803863"/>
    <lineage>
        <taxon>Bacteria</taxon>
        <taxon>Bacillati</taxon>
        <taxon>Bacillota</taxon>
        <taxon>Clostridia</taxon>
        <taxon>Eubacteriales</taxon>
        <taxon>Clostridiaceae</taxon>
        <taxon>Clostridium</taxon>
    </lineage>
</organism>
<dbReference type="InterPro" id="IPR046348">
    <property type="entry name" value="SIS_dom_sf"/>
</dbReference>
<dbReference type="Proteomes" id="UP000623681">
    <property type="component" value="Unassembled WGS sequence"/>
</dbReference>
<accession>A0A937FHZ5</accession>
<dbReference type="AlphaFoldDB" id="A0A937FHZ5"/>
<feature type="domain" description="SIS" evidence="2">
    <location>
        <begin position="128"/>
        <end position="267"/>
    </location>
</feature>
<dbReference type="GO" id="GO:0003700">
    <property type="term" value="F:DNA-binding transcription factor activity"/>
    <property type="evidence" value="ECO:0007669"/>
    <property type="project" value="InterPro"/>
</dbReference>
<dbReference type="InterPro" id="IPR009057">
    <property type="entry name" value="Homeodomain-like_sf"/>
</dbReference>
<dbReference type="PROSITE" id="PS51464">
    <property type="entry name" value="SIS"/>
    <property type="match status" value="1"/>
</dbReference>
<evidence type="ECO:0000313" key="3">
    <source>
        <dbReference type="EMBL" id="MBL4933754.1"/>
    </source>
</evidence>
<dbReference type="InterPro" id="IPR047640">
    <property type="entry name" value="RpiR-like"/>
</dbReference>
<reference evidence="3" key="1">
    <citation type="submission" date="2021-01" db="EMBL/GenBank/DDBJ databases">
        <title>Genome public.</title>
        <authorList>
            <person name="Liu C."/>
            <person name="Sun Q."/>
        </authorList>
    </citation>
    <scope>NUCLEOTIDE SEQUENCE</scope>
    <source>
        <strain evidence="3">YIM B02565</strain>
    </source>
</reference>
<name>A0A937FHZ5_9CLOT</name>
<dbReference type="InterPro" id="IPR036388">
    <property type="entry name" value="WH-like_DNA-bd_sf"/>
</dbReference>
<dbReference type="PANTHER" id="PTHR30514:SF1">
    <property type="entry name" value="HTH-TYPE TRANSCRIPTIONAL REGULATOR HEXR-RELATED"/>
    <property type="match status" value="1"/>
</dbReference>
<dbReference type="GO" id="GO:0097367">
    <property type="term" value="F:carbohydrate derivative binding"/>
    <property type="evidence" value="ECO:0007669"/>
    <property type="project" value="InterPro"/>
</dbReference>
<dbReference type="InterPro" id="IPR001347">
    <property type="entry name" value="SIS_dom"/>
</dbReference>
<evidence type="ECO:0000259" key="2">
    <source>
        <dbReference type="PROSITE" id="PS51464"/>
    </source>
</evidence>
<dbReference type="SUPFAM" id="SSF46689">
    <property type="entry name" value="Homeodomain-like"/>
    <property type="match status" value="1"/>
</dbReference>
<gene>
    <name evidence="3" type="ORF">JK634_18385</name>
</gene>
<evidence type="ECO:0000259" key="1">
    <source>
        <dbReference type="PROSITE" id="PS51071"/>
    </source>
</evidence>
<comment type="caution">
    <text evidence="3">The sequence shown here is derived from an EMBL/GenBank/DDBJ whole genome shotgun (WGS) entry which is preliminary data.</text>
</comment>
<dbReference type="SUPFAM" id="SSF53697">
    <property type="entry name" value="SIS domain"/>
    <property type="match status" value="1"/>
</dbReference>
<protein>
    <submittedName>
        <fullName evidence="3">MurR/RpiR family transcriptional regulator</fullName>
    </submittedName>
</protein>
<sequence>MEEVIYRLLFFVNSSREKDVYYTIAWTMLENINQVPKYNINQLADMCYTSPATISRFIKKLDFESFGDFKNKLEHTIKYYNDQLSFNLKLIDNKSIKPSTIENEFYDLLIDNLEQSRKNINMRSLDKLLELIYTHNKISFFGMQFSQYIAMEIQAKFIALGKLATAFVDFQEQLKHIEELDENSLVIMLSVAGRVAKTDIIKKIKRKKVKLAVITQDPDVERFKEADLVINFGNPDIKSVESIVLGRYTLLSIMDILYYRYGQLYNHRNN</sequence>
<proteinExistence type="predicted"/>
<evidence type="ECO:0000313" key="4">
    <source>
        <dbReference type="Proteomes" id="UP000623681"/>
    </source>
</evidence>